<sequence length="409" mass="41732">MFHRPPLARALCMTATLTILAACNTSELDWDLRSRPGALNTSEAARAATAPRPRPDDRGVISYPNYQVAVARQGDTVASLSGRLGLDPVQVASYNALAPQNPLRAGEVVALPQRVAAAPAMAPAPVMAAPVATASPSSVDVTAIATTALDRAGSGAPVPAAAPASAAAPAPVAATPRTADEPVRHRVVRGETAYSIARSYNVSAKALADWNGLGADLGVREGQYLIIPTAAAAPPAPAPAPNVTPVTVPGVGSPTPTPPSAAKPLPAESTTPASKPANQPASPDLGAQRTSASASRLGFPVQGKIIRGYVKKKNDGIDISAAVGTPVAAAADGTVAAITQDTDQVPILVIRHPDNLLTVYANIDGIKVAKGATVKRGQQIAVVRAADPPFVHFEVRKGFESVDPMPYLQ</sequence>
<dbReference type="InterPro" id="IPR018392">
    <property type="entry name" value="LysM"/>
</dbReference>
<dbReference type="PANTHER" id="PTHR21666:SF263">
    <property type="entry name" value="MUREIN HYDROLASE ACTIVATOR NLPD"/>
    <property type="match status" value="1"/>
</dbReference>
<dbReference type="PANTHER" id="PTHR21666">
    <property type="entry name" value="PEPTIDASE-RELATED"/>
    <property type="match status" value="1"/>
</dbReference>
<feature type="compositionally biased region" description="Polar residues" evidence="2">
    <location>
        <begin position="268"/>
        <end position="281"/>
    </location>
</feature>
<dbReference type="Gene3D" id="3.10.350.10">
    <property type="entry name" value="LysM domain"/>
    <property type="match status" value="1"/>
</dbReference>
<comment type="similarity">
    <text evidence="1">Belongs to the E.coli NlpD/Haemophilus LppB family.</text>
</comment>
<comment type="caution">
    <text evidence="5">The sequence shown here is derived from an EMBL/GenBank/DDBJ whole genome shotgun (WGS) entry which is preliminary data.</text>
</comment>
<organism evidence="5 6">
    <name type="scientific">Cereibacter azotoformans</name>
    <dbReference type="NCBI Taxonomy" id="43057"/>
    <lineage>
        <taxon>Bacteria</taxon>
        <taxon>Pseudomonadati</taxon>
        <taxon>Pseudomonadota</taxon>
        <taxon>Alphaproteobacteria</taxon>
        <taxon>Rhodobacterales</taxon>
        <taxon>Paracoccaceae</taxon>
        <taxon>Cereibacter</taxon>
    </lineage>
</organism>
<name>A0A2T5KB49_9RHOB</name>
<feature type="compositionally biased region" description="Low complexity" evidence="2">
    <location>
        <begin position="154"/>
        <end position="177"/>
    </location>
</feature>
<dbReference type="InterPro" id="IPR050570">
    <property type="entry name" value="Cell_wall_metabolism_enzyme"/>
</dbReference>
<dbReference type="PROSITE" id="PS51782">
    <property type="entry name" value="LYSM"/>
    <property type="match status" value="1"/>
</dbReference>
<proteinExistence type="inferred from homology"/>
<evidence type="ECO:0000256" key="2">
    <source>
        <dbReference type="SAM" id="MobiDB-lite"/>
    </source>
</evidence>
<dbReference type="GO" id="GO:0004222">
    <property type="term" value="F:metalloendopeptidase activity"/>
    <property type="evidence" value="ECO:0007669"/>
    <property type="project" value="TreeGrafter"/>
</dbReference>
<evidence type="ECO:0000256" key="1">
    <source>
        <dbReference type="ARBA" id="ARBA00038420"/>
    </source>
</evidence>
<evidence type="ECO:0000313" key="6">
    <source>
        <dbReference type="Proteomes" id="UP000244060"/>
    </source>
</evidence>
<dbReference type="CDD" id="cd12797">
    <property type="entry name" value="M23_peptidase"/>
    <property type="match status" value="1"/>
</dbReference>
<dbReference type="InterPro" id="IPR036779">
    <property type="entry name" value="LysM_dom_sf"/>
</dbReference>
<feature type="region of interest" description="Disordered" evidence="2">
    <location>
        <begin position="234"/>
        <end position="295"/>
    </location>
</feature>
<keyword evidence="6" id="KW-1185">Reference proteome</keyword>
<accession>A0A2T5KB49</accession>
<protein>
    <submittedName>
        <fullName evidence="5">Murein DD-endopeptidase MepM/ murein hydrolase activator NlpD</fullName>
    </submittedName>
</protein>
<dbReference type="Proteomes" id="UP000244060">
    <property type="component" value="Unassembled WGS sequence"/>
</dbReference>
<dbReference type="SUPFAM" id="SSF51261">
    <property type="entry name" value="Duplicated hybrid motif"/>
    <property type="match status" value="1"/>
</dbReference>
<dbReference type="CDD" id="cd00118">
    <property type="entry name" value="LysM"/>
    <property type="match status" value="1"/>
</dbReference>
<dbReference type="EMBL" id="QAOT01000004">
    <property type="protein sequence ID" value="PTR19619.1"/>
    <property type="molecule type" value="Genomic_DNA"/>
</dbReference>
<feature type="domain" description="LysM" evidence="4">
    <location>
        <begin position="183"/>
        <end position="227"/>
    </location>
</feature>
<dbReference type="SUPFAM" id="SSF54106">
    <property type="entry name" value="LysM domain"/>
    <property type="match status" value="1"/>
</dbReference>
<dbReference type="SMART" id="SM00257">
    <property type="entry name" value="LysM"/>
    <property type="match status" value="2"/>
</dbReference>
<evidence type="ECO:0000256" key="3">
    <source>
        <dbReference type="SAM" id="SignalP"/>
    </source>
</evidence>
<dbReference type="Pfam" id="PF01551">
    <property type="entry name" value="Peptidase_M23"/>
    <property type="match status" value="1"/>
</dbReference>
<feature type="signal peptide" evidence="3">
    <location>
        <begin position="1"/>
        <end position="21"/>
    </location>
</feature>
<dbReference type="PROSITE" id="PS51257">
    <property type="entry name" value="PROKAR_LIPOPROTEIN"/>
    <property type="match status" value="1"/>
</dbReference>
<dbReference type="RefSeq" id="WP_011908991.1">
    <property type="nucleotide sequence ID" value="NZ_CP089965.1"/>
</dbReference>
<dbReference type="Gene3D" id="2.70.70.10">
    <property type="entry name" value="Glucose Permease (Domain IIA)"/>
    <property type="match status" value="1"/>
</dbReference>
<feature type="compositionally biased region" description="Low complexity" evidence="2">
    <location>
        <begin position="243"/>
        <end position="254"/>
    </location>
</feature>
<keyword evidence="5" id="KW-0378">Hydrolase</keyword>
<evidence type="ECO:0000313" key="5">
    <source>
        <dbReference type="EMBL" id="PTR19619.1"/>
    </source>
</evidence>
<dbReference type="AlphaFoldDB" id="A0A2T5KB49"/>
<dbReference type="Pfam" id="PF01476">
    <property type="entry name" value="LysM"/>
    <property type="match status" value="2"/>
</dbReference>
<feature type="chain" id="PRO_5015716858" evidence="3">
    <location>
        <begin position="22"/>
        <end position="409"/>
    </location>
</feature>
<reference evidence="5 6" key="1">
    <citation type="submission" date="2018-04" db="EMBL/GenBank/DDBJ databases">
        <title>Genomic Encyclopedia of Type Strains, Phase III (KMG-III): the genomes of soil and plant-associated and newly described type strains.</title>
        <authorList>
            <person name="Whitman W."/>
        </authorList>
    </citation>
    <scope>NUCLEOTIDE SEQUENCE [LARGE SCALE GENOMIC DNA]</scope>
    <source>
        <strain evidence="5 6">KA25</strain>
    </source>
</reference>
<gene>
    <name evidence="5" type="ORF">C8J28_104103</name>
</gene>
<keyword evidence="3" id="KW-0732">Signal</keyword>
<feature type="region of interest" description="Disordered" evidence="2">
    <location>
        <begin position="154"/>
        <end position="179"/>
    </location>
</feature>
<evidence type="ECO:0000259" key="4">
    <source>
        <dbReference type="PROSITE" id="PS51782"/>
    </source>
</evidence>
<dbReference type="OrthoDB" id="9795421at2"/>
<dbReference type="InterPro" id="IPR011055">
    <property type="entry name" value="Dup_hybrid_motif"/>
</dbReference>
<dbReference type="InterPro" id="IPR016047">
    <property type="entry name" value="M23ase_b-sheet_dom"/>
</dbReference>